<evidence type="ECO:0000256" key="1">
    <source>
        <dbReference type="SAM" id="SignalP"/>
    </source>
</evidence>
<sequence>MKILILILNVLGFWLMADAAHADPITLAITAISNFLGSISIGKLLLTVAINVGLSLVEKALAKKEQPQPAGAKLEINMGDDHPMSFIIGSYATAGRRKYAGSWGEDGKTPNAYFTDVIEVGSLPNYAGERGLTSVWIDDQQVGVLWEEPHPDGRGFPVLQYRVNGKDYLWIKFLDGTQSGADAFLTAKFGANPDRPWKPTMVGLGCQVVILTARYNTNLFSGIPAGLYQPHPVPIYDIRKDSSVGGNGAHRWNNPATWEPTSNPATMIYNLARGVYYGQEWVYGGQNIGAFCLPYANWMAAANACDAAVALDGGGSEPAFRAGYEVQCDQQPLDVVSELLKACNGRMAEVGGIFKVLISTPGGAVYSFSDDDIVATEEQDFQPFPSLSDTYNAIEATYPEPTEKWATKDAPGRYNADLEAQDGNRRLPAQIQLPAVPFANQVQRVGLAMIQDYRRFRVHQVSLPPDAYPLEPNDVVSWTSARNGYDEKKFLVVKVEPQPNFLIVVTLKEVDPSDYDWHSGLQLPTATGWIGPITPPSQPMVGWTVEPATVKDAGGIDRRPAIKISCAPDMDDVERVWVQVRLKEAGDIVFDSDSTRYATPFSWVISGQWTLSNTDYEARGRYIPKSNRATDWSAWLAVKTPNVLIQSGDVLDGAIIASKIADAAVTAEKIMDEAVSNLKLADEAVSTAKIQVAAVTADVLASGAVISTKLADGAVTAAKLAQGAVDATSLASNIKAVEVVSALPTTGSVEGRQVFLTTDGKLYRYHDGAWTSAVPSADITGQLISSQIANAAITDQQLAALAVDASKLADNAITTAKIANNAISTPKLQANSVVAANIAANAITADKLVLGDLTNRVENPNFGEGDISWTKTTGITIVNDPSNAYTGNWHMNIGVGATGLASRNLNIFPVLPGEQYFLQVFAKAVGAPNNPLTVRMRFLLADKSTLVSAPTVGNYTSADTSYIERNAVVTVPATAVYAWIDVTVAAGIITTGGYDVGFVSCQRRNTGNLIVDGTITATKIAAGAVTAGALAANAVTAGTIAAGAVSASQIAADAVTADKIASNAVTTDALAVGSGKNLLQNAGFTMGMDCWATFHSGTIPNQTFRIRAVTETWSGPNCPTLMLWQNGPNTGNNYYNDIRWARPDLPALAGDLKYGMPCAPGDWFEVSAYVAAHRCLTELRLEWIGADGDAISFSAPSQNNAIAGSSTNPDLWTRLRCVGAAPANAVAVAIHLRKWETNTGSTDSYMFINKPMLCRCPPNATEATPWSDGGVVVITNGGIVADAITADKIATNAVTADAIAANAVTAGKIAVGAVTATTIAAATITGDKLAANTIGASQIAADAITAKQLVLTDFSNMADNGWQTGTLDGWTLNYNQAFYLDTVSGDASGWVYQSIGREQAASSWIMCTAGEIYAFDVWVYNTDSSRAAIIGRLLTPAGGYAYPQAAFTDLKNQWVRLQGRITVPSGYNRICMDLFTDRTAGSGTSTYWSKPVMRRAVSAELIVDGAVTANKISVNSLDAITASLGAVNISSAVIGSLQVGTSNISGGATSAMGVGRVAGTQTIGAGGTVNLVSCVVNVAGDGRVLIDAMTIGQYNQNGNSQNAQPIGCNIFRDGVAIFSQVYYLGIVKTDVFTTGGSNGSTTQTSYTAGLVAVSGLYDAPGPGNHTYILQIFCPQSTVGWNESNITATAFKR</sequence>
<dbReference type="Proteomes" id="UP001172645">
    <property type="component" value="Unassembled WGS sequence"/>
</dbReference>
<evidence type="ECO:0000313" key="4">
    <source>
        <dbReference type="Proteomes" id="UP001172645"/>
    </source>
</evidence>
<feature type="signal peptide" evidence="1">
    <location>
        <begin position="1"/>
        <end position="22"/>
    </location>
</feature>
<dbReference type="Pfam" id="PF13550">
    <property type="entry name" value="Phage-tail_3"/>
    <property type="match status" value="1"/>
</dbReference>
<keyword evidence="1" id="KW-0732">Signal</keyword>
<dbReference type="Gene3D" id="2.60.120.260">
    <property type="entry name" value="Galactose-binding domain-like"/>
    <property type="match status" value="2"/>
</dbReference>
<name>A0ABT7JM91_9HYPH</name>
<dbReference type="InterPro" id="IPR032876">
    <property type="entry name" value="J_dom"/>
</dbReference>
<organism evidence="3 4">
    <name type="scientific">Rhizobium mayense</name>
    <dbReference type="NCBI Taxonomy" id="1312184"/>
    <lineage>
        <taxon>Bacteria</taxon>
        <taxon>Pseudomonadati</taxon>
        <taxon>Pseudomonadota</taxon>
        <taxon>Alphaproteobacteria</taxon>
        <taxon>Hyphomicrobiales</taxon>
        <taxon>Rhizobiaceae</taxon>
        <taxon>Rhizobium/Agrobacterium group</taxon>
        <taxon>Rhizobium</taxon>
    </lineage>
</organism>
<reference evidence="3" key="1">
    <citation type="submission" date="2023-06" db="EMBL/GenBank/DDBJ databases">
        <title>Phylogenetic Diversity of Rhizobium strains.</title>
        <authorList>
            <person name="Moura F.T."/>
            <person name="Helene L.C.F."/>
            <person name="Hungria M."/>
        </authorList>
    </citation>
    <scope>NUCLEOTIDE SEQUENCE</scope>
    <source>
        <strain evidence="3">CCGE526</strain>
    </source>
</reference>
<comment type="caution">
    <text evidence="3">The sequence shown here is derived from an EMBL/GenBank/DDBJ whole genome shotgun (WGS) entry which is preliminary data.</text>
</comment>
<dbReference type="EMBL" id="JARFYM010000001">
    <property type="protein sequence ID" value="MDL2397470.1"/>
    <property type="molecule type" value="Genomic_DNA"/>
</dbReference>
<gene>
    <name evidence="3" type="ORF">PY649_01060</name>
</gene>
<evidence type="ECO:0000259" key="2">
    <source>
        <dbReference type="Pfam" id="PF13550"/>
    </source>
</evidence>
<keyword evidence="4" id="KW-1185">Reference proteome</keyword>
<evidence type="ECO:0000313" key="3">
    <source>
        <dbReference type="EMBL" id="MDL2397470.1"/>
    </source>
</evidence>
<proteinExistence type="predicted"/>
<protein>
    <submittedName>
        <fullName evidence="3">Phage tail protein</fullName>
    </submittedName>
</protein>
<accession>A0ABT7JM91</accession>
<feature type="chain" id="PRO_5047452929" evidence="1">
    <location>
        <begin position="23"/>
        <end position="1692"/>
    </location>
</feature>
<feature type="domain" description="Tip attachment protein J" evidence="2">
    <location>
        <begin position="331"/>
        <end position="484"/>
    </location>
</feature>
<dbReference type="RefSeq" id="WP_285866228.1">
    <property type="nucleotide sequence ID" value="NZ_JARFYM010000001.1"/>
</dbReference>